<keyword evidence="2" id="KW-1185">Reference proteome</keyword>
<dbReference type="Proteomes" id="UP001151532">
    <property type="component" value="Chromosome 3"/>
</dbReference>
<reference evidence="1" key="2">
    <citation type="journal article" date="2023" name="Int. J. Mol. Sci.">
        <title>De Novo Assembly and Annotation of 11 Diverse Shrub Willow (Salix) Genomes Reveals Novel Gene Organization in Sex-Linked Regions.</title>
        <authorList>
            <person name="Hyden B."/>
            <person name="Feng K."/>
            <person name="Yates T.B."/>
            <person name="Jawdy S."/>
            <person name="Cereghino C."/>
            <person name="Smart L.B."/>
            <person name="Muchero W."/>
        </authorList>
    </citation>
    <scope>NUCLEOTIDE SEQUENCE</scope>
    <source>
        <tissue evidence="1">Shoot tip</tissue>
    </source>
</reference>
<organism evidence="1 2">
    <name type="scientific">Salix purpurea</name>
    <name type="common">Purple osier willow</name>
    <dbReference type="NCBI Taxonomy" id="77065"/>
    <lineage>
        <taxon>Eukaryota</taxon>
        <taxon>Viridiplantae</taxon>
        <taxon>Streptophyta</taxon>
        <taxon>Embryophyta</taxon>
        <taxon>Tracheophyta</taxon>
        <taxon>Spermatophyta</taxon>
        <taxon>Magnoliopsida</taxon>
        <taxon>eudicotyledons</taxon>
        <taxon>Gunneridae</taxon>
        <taxon>Pentapetalae</taxon>
        <taxon>rosids</taxon>
        <taxon>fabids</taxon>
        <taxon>Malpighiales</taxon>
        <taxon>Salicaceae</taxon>
        <taxon>Saliceae</taxon>
        <taxon>Salix</taxon>
    </lineage>
</organism>
<protein>
    <submittedName>
        <fullName evidence="1">Uncharacterized protein</fullName>
    </submittedName>
</protein>
<reference evidence="1" key="1">
    <citation type="submission" date="2022-11" db="EMBL/GenBank/DDBJ databases">
        <authorList>
            <person name="Hyden B.L."/>
            <person name="Feng K."/>
            <person name="Yates T."/>
            <person name="Jawdy S."/>
            <person name="Smart L.B."/>
            <person name="Muchero W."/>
        </authorList>
    </citation>
    <scope>NUCLEOTIDE SEQUENCE</scope>
    <source>
        <tissue evidence="1">Shoot tip</tissue>
    </source>
</reference>
<evidence type="ECO:0000313" key="1">
    <source>
        <dbReference type="EMBL" id="KAJ6706176.1"/>
    </source>
</evidence>
<sequence length="58" mass="6613">MSKVKCLVLLPWKWKWPSQVKSPPFPAPENIDDGPRARIAHPAPHLSWTLDIYVILAP</sequence>
<accession>A0A9Q0QH17</accession>
<dbReference type="AlphaFoldDB" id="A0A9Q0QH17"/>
<proteinExistence type="predicted"/>
<dbReference type="EMBL" id="JAPFFK010000016">
    <property type="protein sequence ID" value="KAJ6706176.1"/>
    <property type="molecule type" value="Genomic_DNA"/>
</dbReference>
<comment type="caution">
    <text evidence="1">The sequence shown here is derived from an EMBL/GenBank/DDBJ whole genome shotgun (WGS) entry which is preliminary data.</text>
</comment>
<name>A0A9Q0QH17_SALPP</name>
<gene>
    <name evidence="1" type="ORF">OIU79_010763</name>
</gene>
<evidence type="ECO:0000313" key="2">
    <source>
        <dbReference type="Proteomes" id="UP001151532"/>
    </source>
</evidence>